<dbReference type="AlphaFoldDB" id="A0A1I7WN75"/>
<evidence type="ECO:0000256" key="1">
    <source>
        <dbReference type="SAM" id="Coils"/>
    </source>
</evidence>
<proteinExistence type="predicted"/>
<evidence type="ECO:0000313" key="3">
    <source>
        <dbReference type="WBParaSite" id="Hba_06584"/>
    </source>
</evidence>
<accession>A0A1I7WN75</accession>
<reference evidence="3" key="1">
    <citation type="submission" date="2016-11" db="UniProtKB">
        <authorList>
            <consortium name="WormBaseParasite"/>
        </authorList>
    </citation>
    <scope>IDENTIFICATION</scope>
</reference>
<dbReference type="WBParaSite" id="Hba_06584">
    <property type="protein sequence ID" value="Hba_06584"/>
    <property type="gene ID" value="Hba_06584"/>
</dbReference>
<evidence type="ECO:0000313" key="2">
    <source>
        <dbReference type="Proteomes" id="UP000095283"/>
    </source>
</evidence>
<name>A0A1I7WN75_HETBA</name>
<sequence>MHLLNHGQHIAKLPARVQFSSLAQTNAELNEALTCCSADEIILTESKRSDKADLFTQFSNIVCLECSEEYSDAEDFLIHILRCQFGERHVRLYRKLGVVSIRAQQLLQEAQRARAAYVGRTLSDKPSLSIITPANSRLAPFLLAGTTLSVNCPAPMFCEKCIMDPFGNRVSIYFSVNTIKKLQDDIDDYHEMRRKKKEMREYVKLLRNFELKIPDIMDTRNDLEVLQQPTLIYLTS</sequence>
<feature type="coiled-coil region" evidence="1">
    <location>
        <begin position="179"/>
        <end position="212"/>
    </location>
</feature>
<keyword evidence="1" id="KW-0175">Coiled coil</keyword>
<protein>
    <submittedName>
        <fullName evidence="3">C2H2-type domain-containing protein</fullName>
    </submittedName>
</protein>
<organism evidence="2 3">
    <name type="scientific">Heterorhabditis bacteriophora</name>
    <name type="common">Entomopathogenic nematode worm</name>
    <dbReference type="NCBI Taxonomy" id="37862"/>
    <lineage>
        <taxon>Eukaryota</taxon>
        <taxon>Metazoa</taxon>
        <taxon>Ecdysozoa</taxon>
        <taxon>Nematoda</taxon>
        <taxon>Chromadorea</taxon>
        <taxon>Rhabditida</taxon>
        <taxon>Rhabditina</taxon>
        <taxon>Rhabditomorpha</taxon>
        <taxon>Strongyloidea</taxon>
        <taxon>Heterorhabditidae</taxon>
        <taxon>Heterorhabditis</taxon>
    </lineage>
</organism>
<dbReference type="Proteomes" id="UP000095283">
    <property type="component" value="Unplaced"/>
</dbReference>
<keyword evidence="2" id="KW-1185">Reference proteome</keyword>